<dbReference type="Proteomes" id="UP000596660">
    <property type="component" value="Unplaced"/>
</dbReference>
<keyword evidence="9" id="KW-1185">Reference proteome</keyword>
<evidence type="ECO:0000256" key="3">
    <source>
        <dbReference type="ARBA" id="ARBA00023125"/>
    </source>
</evidence>
<comment type="subcellular location">
    <subcellularLocation>
        <location evidence="1">Nucleus</location>
    </subcellularLocation>
</comment>
<dbReference type="GO" id="GO:0045893">
    <property type="term" value="P:positive regulation of DNA-templated transcription"/>
    <property type="evidence" value="ECO:0007669"/>
    <property type="project" value="UniProtKB-ARBA"/>
</dbReference>
<reference evidence="8" key="2">
    <citation type="submission" date="2021-03" db="UniProtKB">
        <authorList>
            <consortium name="EnsemblPlants"/>
        </authorList>
    </citation>
    <scope>IDENTIFICATION</scope>
</reference>
<dbReference type="PANTHER" id="PTHR11945:SF534">
    <property type="entry name" value="MYOCYTE-SPECIFIC ENHANCER FACTOR 2"/>
    <property type="match status" value="1"/>
</dbReference>
<dbReference type="PROSITE" id="PS50066">
    <property type="entry name" value="MADS_BOX_2"/>
    <property type="match status" value="1"/>
</dbReference>
<dbReference type="PRINTS" id="PR00404">
    <property type="entry name" value="MADSDOMAIN"/>
</dbReference>
<evidence type="ECO:0000313" key="8">
    <source>
        <dbReference type="EnsemblPlants" id="AUR62000369-RA:cds"/>
    </source>
</evidence>
<feature type="compositionally biased region" description="Polar residues" evidence="6">
    <location>
        <begin position="167"/>
        <end position="179"/>
    </location>
</feature>
<dbReference type="Pfam" id="PF00319">
    <property type="entry name" value="SRF-TF"/>
    <property type="match status" value="1"/>
</dbReference>
<evidence type="ECO:0000256" key="1">
    <source>
        <dbReference type="ARBA" id="ARBA00004123"/>
    </source>
</evidence>
<dbReference type="InterPro" id="IPR002100">
    <property type="entry name" value="TF_MADSbox"/>
</dbReference>
<evidence type="ECO:0000256" key="5">
    <source>
        <dbReference type="ARBA" id="ARBA00023242"/>
    </source>
</evidence>
<dbReference type="EnsemblPlants" id="AUR62000369-RA">
    <property type="protein sequence ID" value="AUR62000369-RA:cds"/>
    <property type="gene ID" value="AUR62000369"/>
</dbReference>
<keyword evidence="2" id="KW-0805">Transcription regulation</keyword>
<evidence type="ECO:0000256" key="2">
    <source>
        <dbReference type="ARBA" id="ARBA00023015"/>
    </source>
</evidence>
<feature type="domain" description="MADS-box" evidence="7">
    <location>
        <begin position="1"/>
        <end position="61"/>
    </location>
</feature>
<dbReference type="GO" id="GO:0000978">
    <property type="term" value="F:RNA polymerase II cis-regulatory region sequence-specific DNA binding"/>
    <property type="evidence" value="ECO:0007669"/>
    <property type="project" value="TreeGrafter"/>
</dbReference>
<keyword evidence="5" id="KW-0539">Nucleus</keyword>
<dbReference type="AlphaFoldDB" id="A0A803KMW3"/>
<dbReference type="Gramene" id="AUR62000369-RA">
    <property type="protein sequence ID" value="AUR62000369-RA:cds"/>
    <property type="gene ID" value="AUR62000369"/>
</dbReference>
<protein>
    <recommendedName>
        <fullName evidence="7">MADS-box domain-containing protein</fullName>
    </recommendedName>
</protein>
<evidence type="ECO:0000313" key="9">
    <source>
        <dbReference type="Proteomes" id="UP000596660"/>
    </source>
</evidence>
<dbReference type="SMART" id="SM00432">
    <property type="entry name" value="MADS"/>
    <property type="match status" value="1"/>
</dbReference>
<name>A0A803KMW3_CHEQI</name>
<reference evidence="8" key="1">
    <citation type="journal article" date="2017" name="Nature">
        <title>The genome of Chenopodium quinoa.</title>
        <authorList>
            <person name="Jarvis D.E."/>
            <person name="Ho Y.S."/>
            <person name="Lightfoot D.J."/>
            <person name="Schmoeckel S.M."/>
            <person name="Li B."/>
            <person name="Borm T.J.A."/>
            <person name="Ohyanagi H."/>
            <person name="Mineta K."/>
            <person name="Michell C.T."/>
            <person name="Saber N."/>
            <person name="Kharbatia N.M."/>
            <person name="Rupper R.R."/>
            <person name="Sharp A.R."/>
            <person name="Dally N."/>
            <person name="Boughton B.A."/>
            <person name="Woo Y.H."/>
            <person name="Gao G."/>
            <person name="Schijlen E.G.W.M."/>
            <person name="Guo X."/>
            <person name="Momin A.A."/>
            <person name="Negrao S."/>
            <person name="Al-Babili S."/>
            <person name="Gehring C."/>
            <person name="Roessner U."/>
            <person name="Jung C."/>
            <person name="Murphy K."/>
            <person name="Arold S.T."/>
            <person name="Gojobori T."/>
            <person name="van der Linden C.G."/>
            <person name="van Loo E.N."/>
            <person name="Jellen E.N."/>
            <person name="Maughan P.J."/>
            <person name="Tester M."/>
        </authorList>
    </citation>
    <scope>NUCLEOTIDE SEQUENCE [LARGE SCALE GENOMIC DNA]</scope>
    <source>
        <strain evidence="8">cv. PI 614886</strain>
    </source>
</reference>
<evidence type="ECO:0000259" key="7">
    <source>
        <dbReference type="PROSITE" id="PS50066"/>
    </source>
</evidence>
<feature type="region of interest" description="Disordered" evidence="6">
    <location>
        <begin position="128"/>
        <end position="206"/>
    </location>
</feature>
<keyword evidence="3" id="KW-0238">DNA-binding</keyword>
<accession>A0A803KMW3</accession>
<dbReference type="GO" id="GO:0000981">
    <property type="term" value="F:DNA-binding transcription factor activity, RNA polymerase II-specific"/>
    <property type="evidence" value="ECO:0007669"/>
    <property type="project" value="TreeGrafter"/>
</dbReference>
<dbReference type="GO" id="GO:0005634">
    <property type="term" value="C:nucleus"/>
    <property type="evidence" value="ECO:0007669"/>
    <property type="project" value="UniProtKB-SubCell"/>
</dbReference>
<evidence type="ECO:0000256" key="6">
    <source>
        <dbReference type="SAM" id="MobiDB-lite"/>
    </source>
</evidence>
<dbReference type="GO" id="GO:0046983">
    <property type="term" value="F:protein dimerization activity"/>
    <property type="evidence" value="ECO:0007669"/>
    <property type="project" value="InterPro"/>
</dbReference>
<dbReference type="SUPFAM" id="SSF55455">
    <property type="entry name" value="SRF-like"/>
    <property type="match status" value="1"/>
</dbReference>
<dbReference type="InterPro" id="IPR036879">
    <property type="entry name" value="TF_MADSbox_sf"/>
</dbReference>
<proteinExistence type="predicted"/>
<keyword evidence="4" id="KW-0804">Transcription</keyword>
<organism evidence="8 9">
    <name type="scientific">Chenopodium quinoa</name>
    <name type="common">Quinoa</name>
    <dbReference type="NCBI Taxonomy" id="63459"/>
    <lineage>
        <taxon>Eukaryota</taxon>
        <taxon>Viridiplantae</taxon>
        <taxon>Streptophyta</taxon>
        <taxon>Embryophyta</taxon>
        <taxon>Tracheophyta</taxon>
        <taxon>Spermatophyta</taxon>
        <taxon>Magnoliopsida</taxon>
        <taxon>eudicotyledons</taxon>
        <taxon>Gunneridae</taxon>
        <taxon>Pentapetalae</taxon>
        <taxon>Caryophyllales</taxon>
        <taxon>Chenopodiaceae</taxon>
        <taxon>Chenopodioideae</taxon>
        <taxon>Atripliceae</taxon>
        <taxon>Chenopodium</taxon>
    </lineage>
</organism>
<dbReference type="Gene3D" id="3.40.1810.10">
    <property type="entry name" value="Transcription factor, MADS-box"/>
    <property type="match status" value="1"/>
</dbReference>
<dbReference type="PANTHER" id="PTHR11945">
    <property type="entry name" value="MADS BOX PROTEIN"/>
    <property type="match status" value="1"/>
</dbReference>
<sequence length="551" mass="61234">MVKKIEQLKLIENEPSRQICFAKRRNGLMKKALELHMVCDVDSIVIAFSPAGRLSFFCGGNRRVEDIIRHFAALPEDIRGFQIPDPELWVLLETLDKLKEQTKEHIQNDSTNDLGDQTCVVVKQQELTAKDNEDASQEMPDAMNGAETSSPKPVDVVQQAEPEHQVNENSNENQHQSPTAEGIQDALMRQSSPSKHLPPEVASPNLLPEVASPDLLPVVAIPNPQHAGTSFTSLLNAADVAEETASAFRGVVFSQPPDQNHNSSPLLQNQFNLFQDGLLHTYSYSNVNTTGVNQSSECNEISTVGTANGNNYPFSSLISPNLQLQPSPASFKVPDYRMQLPMPAPHYYQISQPRPLGDSSNMSPFSTPQWSNQRTLQHDPTLFVRNPQWSNQIILQQNPTAVGQNALQRTSYQGLFSSFDRMDSMYPDSRSPAFIPRPPHLQMNRQSMGGLNNGPNLSLDLQGLFANNSPRKAPWEDDFDLRRASYQNGNTAPNNTDSPASILIPDPRPIGNALYSPEYAHMGLAIDPHIRNLQEIMAEDIKETSKETNDD</sequence>
<evidence type="ECO:0000256" key="4">
    <source>
        <dbReference type="ARBA" id="ARBA00023163"/>
    </source>
</evidence>